<evidence type="ECO:0000313" key="1">
    <source>
        <dbReference type="EMBL" id="GIQ86573.1"/>
    </source>
</evidence>
<dbReference type="EMBL" id="BDIP01002620">
    <property type="protein sequence ID" value="GIQ86573.1"/>
    <property type="molecule type" value="Genomic_DNA"/>
</dbReference>
<name>A0A9K3D2E5_9EUKA</name>
<organism evidence="1 2">
    <name type="scientific">Kipferlia bialata</name>
    <dbReference type="NCBI Taxonomy" id="797122"/>
    <lineage>
        <taxon>Eukaryota</taxon>
        <taxon>Metamonada</taxon>
        <taxon>Carpediemonas-like organisms</taxon>
        <taxon>Kipferlia</taxon>
    </lineage>
</organism>
<evidence type="ECO:0000313" key="2">
    <source>
        <dbReference type="Proteomes" id="UP000265618"/>
    </source>
</evidence>
<reference evidence="1 2" key="1">
    <citation type="journal article" date="2018" name="PLoS ONE">
        <title>The draft genome of Kipferlia bialata reveals reductive genome evolution in fornicate parasites.</title>
        <authorList>
            <person name="Tanifuji G."/>
            <person name="Takabayashi S."/>
            <person name="Kume K."/>
            <person name="Takagi M."/>
            <person name="Nakayama T."/>
            <person name="Kamikawa R."/>
            <person name="Inagaki Y."/>
            <person name="Hashimoto T."/>
        </authorList>
    </citation>
    <scope>NUCLEOTIDE SEQUENCE [LARGE SCALE GENOMIC DNA]</scope>
    <source>
        <strain evidence="1">NY0173</strain>
    </source>
</reference>
<gene>
    <name evidence="1" type="ORF">KIPB_008451</name>
</gene>
<dbReference type="AlphaFoldDB" id="A0A9K3D2E5"/>
<keyword evidence="2" id="KW-1185">Reference proteome</keyword>
<sequence>MVAKLRDVITFSEEQFAKGKFLDALRGYEISLLMSQSLAYTAPGLSITLWLNLSPSHHLSYHRLSLTLWLMIARCHFRLGSMGLAQV</sequence>
<proteinExistence type="predicted"/>
<accession>A0A9K3D2E5</accession>
<protein>
    <submittedName>
        <fullName evidence="1">Uncharacterized protein</fullName>
    </submittedName>
</protein>
<dbReference type="Proteomes" id="UP000265618">
    <property type="component" value="Unassembled WGS sequence"/>
</dbReference>
<comment type="caution">
    <text evidence="1">The sequence shown here is derived from an EMBL/GenBank/DDBJ whole genome shotgun (WGS) entry which is preliminary data.</text>
</comment>